<dbReference type="AlphaFoldDB" id="A0A7V8VDI3"/>
<evidence type="ECO:0000313" key="1">
    <source>
        <dbReference type="EMBL" id="MBA2225835.1"/>
    </source>
</evidence>
<comment type="caution">
    <text evidence="1">The sequence shown here is derived from an EMBL/GenBank/DDBJ whole genome shotgun (WGS) entry which is preliminary data.</text>
</comment>
<accession>A0A7V8VDI3</accession>
<proteinExistence type="predicted"/>
<evidence type="ECO:0000313" key="2">
    <source>
        <dbReference type="Proteomes" id="UP000542342"/>
    </source>
</evidence>
<dbReference type="RefSeq" id="WP_194537270.1">
    <property type="nucleotide sequence ID" value="NZ_JACEFB010000003.1"/>
</dbReference>
<reference evidence="1 2" key="1">
    <citation type="submission" date="2020-07" db="EMBL/GenBank/DDBJ databases">
        <title>Thermogemmata thermophila gen. nov., sp. nov., a novel moderate thermophilic planctomycete from a Kamchatka hot spring.</title>
        <authorList>
            <person name="Elcheninov A.G."/>
            <person name="Podosokorskaya O.A."/>
            <person name="Kovaleva O.L."/>
            <person name="Novikov A."/>
            <person name="Bonch-Osmolovskaya E.A."/>
            <person name="Toshchakov S.V."/>
            <person name="Kublanov I.V."/>
        </authorList>
    </citation>
    <scope>NUCLEOTIDE SEQUENCE [LARGE SCALE GENOMIC DNA]</scope>
    <source>
        <strain evidence="1 2">2918</strain>
    </source>
</reference>
<dbReference type="EMBL" id="JACEFB010000003">
    <property type="protein sequence ID" value="MBA2225835.1"/>
    <property type="molecule type" value="Genomic_DNA"/>
</dbReference>
<sequence>MVMIFTQKADDDLASLVKAVDAVQKTHADLGTVVVGVSGVETSDFEKLQATHKLTTPLTVSVEKDGPKRYNLNKEAAVTVLIYTRGGNIFKNFAFRDTKSAAAKASEIAKAAEQALAKK</sequence>
<protein>
    <submittedName>
        <fullName evidence="1">Uncharacterized protein</fullName>
    </submittedName>
</protein>
<gene>
    <name evidence="1" type="ORF">H0921_06615</name>
</gene>
<keyword evidence="2" id="KW-1185">Reference proteome</keyword>
<dbReference type="Proteomes" id="UP000542342">
    <property type="component" value="Unassembled WGS sequence"/>
</dbReference>
<name>A0A7V8VDI3_9BACT</name>
<organism evidence="1 2">
    <name type="scientific">Thermogemmata fonticola</name>
    <dbReference type="NCBI Taxonomy" id="2755323"/>
    <lineage>
        <taxon>Bacteria</taxon>
        <taxon>Pseudomonadati</taxon>
        <taxon>Planctomycetota</taxon>
        <taxon>Planctomycetia</taxon>
        <taxon>Gemmatales</taxon>
        <taxon>Gemmataceae</taxon>
        <taxon>Thermogemmata</taxon>
    </lineage>
</organism>